<organism evidence="1">
    <name type="scientific">Anopheles sinensis</name>
    <name type="common">Mosquito</name>
    <dbReference type="NCBI Taxonomy" id="74873"/>
    <lineage>
        <taxon>Eukaryota</taxon>
        <taxon>Metazoa</taxon>
        <taxon>Ecdysozoa</taxon>
        <taxon>Arthropoda</taxon>
        <taxon>Hexapoda</taxon>
        <taxon>Insecta</taxon>
        <taxon>Pterygota</taxon>
        <taxon>Neoptera</taxon>
        <taxon>Endopterygota</taxon>
        <taxon>Diptera</taxon>
        <taxon>Nematocera</taxon>
        <taxon>Culicoidea</taxon>
        <taxon>Culicidae</taxon>
        <taxon>Anophelinae</taxon>
        <taxon>Anopheles</taxon>
    </lineage>
</organism>
<reference evidence="2" key="2">
    <citation type="submission" date="2020-05" db="UniProtKB">
        <authorList>
            <consortium name="EnsemblMetazoa"/>
        </authorList>
    </citation>
    <scope>IDENTIFICATION</scope>
</reference>
<evidence type="ECO:0000313" key="1">
    <source>
        <dbReference type="EMBL" id="KFB35253.1"/>
    </source>
</evidence>
<dbReference type="EnsemblMetazoa" id="ASIC001427-RA">
    <property type="protein sequence ID" value="ASIC001427-PA"/>
    <property type="gene ID" value="ASIC001427"/>
</dbReference>
<sequence>MSKFLHELQYHHRHRCSPGLPSAVLVWWGGRHRWQFFRNFPMPSPVVHPDDAGSPMHGKASRGKKGSHLVMYRNAAVGFRALISDGRLHCHAFRCAFLNLNAIANRPPATGYRIGVAGQRSRRFGILHHHQRQKQRNCSVVTSPPSATHTKLTMENGCANFSFHNPRRCLGSVPFSVPTALQQQISQDAVLTRVALILVATLRSGVSSAINNMAAIFVDSCTGGTRLLVVVGQPRLPNPVMGDDESKINHPPGSELVRIITLSRGGLKNVKPKHIHLYTYRGAFRGVEVEVESSNVVAEVINRCMFAGILDTFSISLRLKLCLVPFSIVSKCVKVNFCSK</sequence>
<evidence type="ECO:0000313" key="3">
    <source>
        <dbReference type="Proteomes" id="UP000030765"/>
    </source>
</evidence>
<reference evidence="1 3" key="1">
    <citation type="journal article" date="2014" name="BMC Genomics">
        <title>Genome sequence of Anopheles sinensis provides insight into genetics basis of mosquito competence for malaria parasites.</title>
        <authorList>
            <person name="Zhou D."/>
            <person name="Zhang D."/>
            <person name="Ding G."/>
            <person name="Shi L."/>
            <person name="Hou Q."/>
            <person name="Ye Y."/>
            <person name="Xu Y."/>
            <person name="Zhou H."/>
            <person name="Xiong C."/>
            <person name="Li S."/>
            <person name="Yu J."/>
            <person name="Hong S."/>
            <person name="Yu X."/>
            <person name="Zou P."/>
            <person name="Chen C."/>
            <person name="Chang X."/>
            <person name="Wang W."/>
            <person name="Lv Y."/>
            <person name="Sun Y."/>
            <person name="Ma L."/>
            <person name="Shen B."/>
            <person name="Zhu C."/>
        </authorList>
    </citation>
    <scope>NUCLEOTIDE SEQUENCE [LARGE SCALE GENOMIC DNA]</scope>
</reference>
<gene>
    <name evidence="1" type="ORF">ZHAS_00001427</name>
</gene>
<accession>A0A084VBA9</accession>
<dbReference type="AlphaFoldDB" id="A0A084VBA9"/>
<name>A0A084VBA9_ANOSI</name>
<proteinExistence type="predicted"/>
<dbReference type="VEuPathDB" id="VectorBase:ASIC001427"/>
<dbReference type="Proteomes" id="UP000030765">
    <property type="component" value="Unassembled WGS sequence"/>
</dbReference>
<keyword evidence="3" id="KW-1185">Reference proteome</keyword>
<evidence type="ECO:0000313" key="2">
    <source>
        <dbReference type="EnsemblMetazoa" id="ASIC001427-PA"/>
    </source>
</evidence>
<dbReference type="EMBL" id="KE524351">
    <property type="protein sequence ID" value="KFB35253.1"/>
    <property type="molecule type" value="Genomic_DNA"/>
</dbReference>
<protein>
    <submittedName>
        <fullName evidence="1 2">3-dehydroquinate synthase</fullName>
    </submittedName>
</protein>
<dbReference type="EMBL" id="ATLV01006286">
    <property type="status" value="NOT_ANNOTATED_CDS"/>
    <property type="molecule type" value="Genomic_DNA"/>
</dbReference>